<protein>
    <submittedName>
        <fullName evidence="1">Zinc finger MYM-type protein 1-like</fullName>
    </submittedName>
</protein>
<dbReference type="InterPro" id="IPR055298">
    <property type="entry name" value="AtLOH3-like"/>
</dbReference>
<organism evidence="1">
    <name type="scientific">Tanacetum cinerariifolium</name>
    <name type="common">Dalmatian daisy</name>
    <name type="synonym">Chrysanthemum cinerariifolium</name>
    <dbReference type="NCBI Taxonomy" id="118510"/>
    <lineage>
        <taxon>Eukaryota</taxon>
        <taxon>Viridiplantae</taxon>
        <taxon>Streptophyta</taxon>
        <taxon>Embryophyta</taxon>
        <taxon>Tracheophyta</taxon>
        <taxon>Spermatophyta</taxon>
        <taxon>Magnoliopsida</taxon>
        <taxon>eudicotyledons</taxon>
        <taxon>Gunneridae</taxon>
        <taxon>Pentapetalae</taxon>
        <taxon>asterids</taxon>
        <taxon>campanulids</taxon>
        <taxon>Asterales</taxon>
        <taxon>Asteraceae</taxon>
        <taxon>Asteroideae</taxon>
        <taxon>Anthemideae</taxon>
        <taxon>Anthemidinae</taxon>
        <taxon>Tanacetum</taxon>
    </lineage>
</organism>
<evidence type="ECO:0000313" key="1">
    <source>
        <dbReference type="EMBL" id="GFA16629.1"/>
    </source>
</evidence>
<accession>A0A699J8J9</accession>
<gene>
    <name evidence="1" type="ORF">Tci_588601</name>
</gene>
<name>A0A699J8J9_TANCI</name>
<dbReference type="PANTHER" id="PTHR11697">
    <property type="entry name" value="GENERAL TRANSCRIPTION FACTOR 2-RELATED ZINC FINGER PROTEIN"/>
    <property type="match status" value="1"/>
</dbReference>
<dbReference type="AlphaFoldDB" id="A0A699J8J9"/>
<dbReference type="PANTHER" id="PTHR11697:SF230">
    <property type="entry name" value="ZINC FINGER, MYM DOMAIN CONTAINING 1"/>
    <property type="match status" value="1"/>
</dbReference>
<dbReference type="EMBL" id="BKCJ010379229">
    <property type="protein sequence ID" value="GFA16629.1"/>
    <property type="molecule type" value="Genomic_DNA"/>
</dbReference>
<sequence length="213" mass="24696">MYYVHCFAHRLQLALVAASKEVIPVHQFFTKLTSVVNVICASSKRHDELQKAKSIEIEHLLELGTIKRAILFCEKHQIDMPDMEAPYKSIALFDKIIIELEIFSIDMQNNKKLKKAYTIAELCTSLVKTQKRGTYYLFDRLIRFILTLSVFTATTERAFSAMKVCKNRLRNKMSHDFLADNLMVYIEKEIAENIDSDAVIEEFKSLKGHRTEL</sequence>
<reference evidence="1" key="1">
    <citation type="journal article" date="2019" name="Sci. Rep.">
        <title>Draft genome of Tanacetum cinerariifolium, the natural source of mosquito coil.</title>
        <authorList>
            <person name="Yamashiro T."/>
            <person name="Shiraishi A."/>
            <person name="Satake H."/>
            <person name="Nakayama K."/>
        </authorList>
    </citation>
    <scope>NUCLEOTIDE SEQUENCE</scope>
</reference>
<comment type="caution">
    <text evidence="1">The sequence shown here is derived from an EMBL/GenBank/DDBJ whole genome shotgun (WGS) entry which is preliminary data.</text>
</comment>
<proteinExistence type="predicted"/>